<protein>
    <submittedName>
        <fullName evidence="8">Complement C3-like</fullName>
    </submittedName>
</protein>
<proteinExistence type="predicted"/>
<dbReference type="InterPro" id="IPR001599">
    <property type="entry name" value="Macroglobln_a2"/>
</dbReference>
<feature type="signal peptide" evidence="5">
    <location>
        <begin position="1"/>
        <end position="23"/>
    </location>
</feature>
<dbReference type="Pfam" id="PF00207">
    <property type="entry name" value="A2M"/>
    <property type="match status" value="1"/>
</dbReference>
<dbReference type="Pfam" id="PF01821">
    <property type="entry name" value="ANATO"/>
    <property type="match status" value="1"/>
</dbReference>
<dbReference type="Pfam" id="PF07703">
    <property type="entry name" value="A2M_BRD"/>
    <property type="match status" value="1"/>
</dbReference>
<dbReference type="KEGG" id="kmr:108241465"/>
<dbReference type="CDD" id="cd00017">
    <property type="entry name" value="ANATO"/>
    <property type="match status" value="1"/>
</dbReference>
<dbReference type="SUPFAM" id="SSF47686">
    <property type="entry name" value="Anaphylotoxins (complement system)"/>
    <property type="match status" value="1"/>
</dbReference>
<dbReference type="Gene3D" id="2.40.50.120">
    <property type="match status" value="1"/>
</dbReference>
<dbReference type="InterPro" id="IPR000020">
    <property type="entry name" value="Anaphylatoxin/fibulin"/>
</dbReference>
<dbReference type="GeneID" id="108241465"/>
<dbReference type="Gene3D" id="2.60.40.1930">
    <property type="match status" value="3"/>
</dbReference>
<dbReference type="InterPro" id="IPR002890">
    <property type="entry name" value="MG2"/>
</dbReference>
<dbReference type="PROSITE" id="PS01178">
    <property type="entry name" value="ANAPHYLATOXIN_2"/>
    <property type="match status" value="1"/>
</dbReference>
<dbReference type="InterPro" id="IPR008993">
    <property type="entry name" value="TIMP-like_OB-fold"/>
</dbReference>
<dbReference type="PROSITE" id="PS01177">
    <property type="entry name" value="ANAPHYLATOXIN_1"/>
    <property type="match status" value="1"/>
</dbReference>
<dbReference type="InterPro" id="IPR009048">
    <property type="entry name" value="A-macroglobulin_rcpt-bd"/>
</dbReference>
<dbReference type="SUPFAM" id="SSF49410">
    <property type="entry name" value="Alpha-macroglobulin receptor domain"/>
    <property type="match status" value="1"/>
</dbReference>
<dbReference type="Gene3D" id="1.20.91.20">
    <property type="entry name" value="Anaphylotoxins (complement system)"/>
    <property type="match status" value="1"/>
</dbReference>
<dbReference type="Ensembl" id="ENSKMAT00000024949.1">
    <property type="protein sequence ID" value="ENSKMAP00000024641.1"/>
    <property type="gene ID" value="ENSKMAG00000018259.1"/>
</dbReference>
<dbReference type="SMART" id="SM01359">
    <property type="entry name" value="A2M_N_2"/>
    <property type="match status" value="1"/>
</dbReference>
<evidence type="ECO:0000256" key="2">
    <source>
        <dbReference type="ARBA" id="ARBA00022525"/>
    </source>
</evidence>
<dbReference type="Pfam" id="PF07678">
    <property type="entry name" value="TED_complement"/>
    <property type="match status" value="1"/>
</dbReference>
<reference evidence="8" key="1">
    <citation type="submission" date="2025-08" db="UniProtKB">
        <authorList>
            <consortium name="Ensembl"/>
        </authorList>
    </citation>
    <scope>IDENTIFICATION</scope>
</reference>
<dbReference type="SMART" id="SM00643">
    <property type="entry name" value="C345C"/>
    <property type="match status" value="1"/>
</dbReference>
<evidence type="ECO:0000259" key="6">
    <source>
        <dbReference type="PROSITE" id="PS01178"/>
    </source>
</evidence>
<accession>A0A3Q3B6G0</accession>
<dbReference type="InterPro" id="IPR050473">
    <property type="entry name" value="A2M/Complement_sys"/>
</dbReference>
<reference evidence="8" key="2">
    <citation type="submission" date="2025-09" db="UniProtKB">
        <authorList>
            <consortium name="Ensembl"/>
        </authorList>
    </citation>
    <scope>IDENTIFICATION</scope>
</reference>
<dbReference type="SMART" id="SM01361">
    <property type="entry name" value="A2M_recep"/>
    <property type="match status" value="1"/>
</dbReference>
<dbReference type="InterPro" id="IPR018081">
    <property type="entry name" value="Anaphylatoxin_comp_syst"/>
</dbReference>
<dbReference type="CDD" id="cd02896">
    <property type="entry name" value="complement_C3_C4_C5"/>
    <property type="match status" value="1"/>
</dbReference>
<organism evidence="8 9">
    <name type="scientific">Kryptolebias marmoratus</name>
    <name type="common">Mangrove killifish</name>
    <name type="synonym">Rivulus marmoratus</name>
    <dbReference type="NCBI Taxonomy" id="37003"/>
    <lineage>
        <taxon>Eukaryota</taxon>
        <taxon>Metazoa</taxon>
        <taxon>Chordata</taxon>
        <taxon>Craniata</taxon>
        <taxon>Vertebrata</taxon>
        <taxon>Euteleostomi</taxon>
        <taxon>Actinopterygii</taxon>
        <taxon>Neopterygii</taxon>
        <taxon>Teleostei</taxon>
        <taxon>Neoteleostei</taxon>
        <taxon>Acanthomorphata</taxon>
        <taxon>Ovalentaria</taxon>
        <taxon>Atherinomorphae</taxon>
        <taxon>Cyprinodontiformes</taxon>
        <taxon>Rivulidae</taxon>
        <taxon>Kryptolebias</taxon>
    </lineage>
</organism>
<dbReference type="Gene3D" id="2.20.130.20">
    <property type="match status" value="1"/>
</dbReference>
<keyword evidence="2" id="KW-0964">Secreted</keyword>
<dbReference type="STRING" id="37003.ENSKMAP00000024641"/>
<dbReference type="InterPro" id="IPR041425">
    <property type="entry name" value="C3/4/5_MG1"/>
</dbReference>
<evidence type="ECO:0000256" key="3">
    <source>
        <dbReference type="ARBA" id="ARBA00023157"/>
    </source>
</evidence>
<dbReference type="GeneTree" id="ENSGT00940000154063"/>
<dbReference type="Gene3D" id="1.50.10.20">
    <property type="match status" value="1"/>
</dbReference>
<evidence type="ECO:0000256" key="4">
    <source>
        <dbReference type="SAM" id="MobiDB-lite"/>
    </source>
</evidence>
<dbReference type="OrthoDB" id="6359008at2759"/>
<dbReference type="Proteomes" id="UP000264800">
    <property type="component" value="Unplaced"/>
</dbReference>
<dbReference type="PANTHER" id="PTHR11412:SF81">
    <property type="entry name" value="COMPLEMENT C3"/>
    <property type="match status" value="1"/>
</dbReference>
<comment type="subcellular location">
    <subcellularLocation>
        <location evidence="1">Secreted</location>
    </subcellularLocation>
</comment>
<dbReference type="Gene3D" id="2.60.120.1540">
    <property type="match status" value="1"/>
</dbReference>
<dbReference type="Pfam" id="PF17790">
    <property type="entry name" value="MG1"/>
    <property type="match status" value="1"/>
</dbReference>
<feature type="region of interest" description="Disordered" evidence="4">
    <location>
        <begin position="725"/>
        <end position="746"/>
    </location>
</feature>
<keyword evidence="3" id="KW-1015">Disulfide bond</keyword>
<dbReference type="FunFam" id="2.40.50.120:FF:000013">
    <property type="entry name" value="Complement C3"/>
    <property type="match status" value="1"/>
</dbReference>
<dbReference type="SUPFAM" id="SSF48239">
    <property type="entry name" value="Terpenoid cyclases/Protein prenyltransferases"/>
    <property type="match status" value="1"/>
</dbReference>
<dbReference type="FunFam" id="2.60.40.10:FF:000155">
    <property type="entry name" value="complement C3 isoform X1"/>
    <property type="match status" value="1"/>
</dbReference>
<dbReference type="Gene3D" id="2.60.40.1940">
    <property type="match status" value="1"/>
</dbReference>
<sequence>MSRTQLGLVAFLAFSSLISQAGGSPLEVLSAPDLLRAGAAENIFVEVQDNEQTADIPVQIKVMNHPTKTTELVSTSVTLNMANNFQDFGVIQIRTEDFSYDPNIKQYVYLQAQFPNKLLEKVVLVSFQSGYIFIQTDKSIYSPNSIVRYRIFAVSPSMEPKTNTPVDIEFMTPEGITNPSNWHVLSSGISSGQYTLPEIVSYGLWKVVAKFQGNPHHSFTAEFKVKEYVLPSFEVKLTPSSASFYIDREDLTVNIKATYYFGEEVDGTANVVFGVLDHSNKKSFPSSLQRVQMERGNGVAKLKREHITQTYPNIFNLVGSSIYVAVSVLAGNGGEMVETELRDIKIVTSPYLIHLRRTPTFFRPGTPFDITVEVVNPDDTPAQGVVVVVDPGHVQGVTAANGVARLTINTATGFQIMTITARTNDPQLSFEKQASASMTAQAYKSKHNNYLYINVDSTEVELGDNLKATVFLTRQESEEKDITYLILSRGQLVKHGRYKIRHQVLISLSLPITKDMLPSFRIVMYYHPNSDEVVADSVWVDVKDSCMGSLHLEPTRTDASSKPQQVFDLKITGDPNAIVGLVAVDKRSSALNNKHLLTQKQIWDLVEEYDTGCTVGGGQDSMGVFYDAGLLFETSTVPGTPYRTNLKCLVSSRRKRATTIINASSGPAYHHQDKVLSKCCLNGMRKSLVSGTCERHSRYAVNDTACGEAFVRCCKQTEQQRVEKKEGTVRLARSKRSAQDTTGGTSTNADLIRIRTLFPESWRWFDVHLSSCPQNKPDCVSSSYELRSILPQSLTTWQLTGISLTKTHGICVSEPLEVKVQQTFFIDLKLPYSAVQGEQLEFKAILYNYSPDPINVYVDLSEEEDVCSAAYERLFYRQEVQVGALTTRSVPIVILPMKVGNLNVEVKAAVKDSVVSDGIRKSLQVLPKGTLIKSVKIVSLNPTKDGVDGQQIVTINSEILPTNIAPNTPMSTVVTLTGAQMSPPIENIISGKFLGGMFVEPIGSGEVTMMRMTQPVVAVMYLDNTNQWEAVGFEKRNEGLQLIKNGYQRELDFRKSDGSFATFLSKPSSTWLTAYVAKVFSMAHNLVEMQASSICDAIKFLIRKAQRPTGMLAEVGSVYQTTMTGDVSGTDSDASMTAFCLVAMQESRKICAASVNSLESGISRAVTYLERRLPTLTNPYAVAMTSYALANENKLNKAVLLRFAAADKSHWPLRTNSHTLEATAYALLALVKAEVIEEAHPVARWLSQSSNLIRDSTQATIMVYQAVAEYWKNVRYIEYNLNVGLLIPNKAKPMMYHINEKNHYITRISKFKGINNDIIVTARGKGEATLRMVSLYYTLPKQQDSDCEMFNMNVKLIPEKTTDDEKLYRLTIDVMYKNENHDASFSVLSVGLPAGFTVNKDDLDSLSAGRSPSITTFDTSTAVSERGSLIIYLDKVSHTRPEQISFRIYQRMTGDIAQPVPVSVYEQYSKKSCVKFYTPEGRESLSTLCMNGQCVCAEGNCPKQRKAQFINDKRQEQICDPTSRVAYVYKVTVEDFTESLSGDIYTMRISQVIKEGMRDMAVEGKLRKFLGKKSCRDSLDLKTGKSYLIMGSSKSIQRDEETLSFLYILGENNWIEYWPTEEECQTETHRPVCKGIEEISYEYAIFGCSMG</sequence>
<dbReference type="InterPro" id="IPR011625">
    <property type="entry name" value="A2M_N_BRD"/>
</dbReference>
<dbReference type="Pfam" id="PF07677">
    <property type="entry name" value="A2M_recep"/>
    <property type="match status" value="1"/>
</dbReference>
<dbReference type="InterPro" id="IPR041555">
    <property type="entry name" value="MG3"/>
</dbReference>
<dbReference type="Pfam" id="PF01759">
    <property type="entry name" value="NTR"/>
    <property type="match status" value="1"/>
</dbReference>
<evidence type="ECO:0000259" key="7">
    <source>
        <dbReference type="PROSITE" id="PS50189"/>
    </source>
</evidence>
<dbReference type="SMART" id="SM01360">
    <property type="entry name" value="A2M"/>
    <property type="match status" value="1"/>
</dbReference>
<dbReference type="OMA" id="ICNAVKW"/>
<dbReference type="SUPFAM" id="SSF50242">
    <property type="entry name" value="TIMP-like"/>
    <property type="match status" value="1"/>
</dbReference>
<dbReference type="FunFam" id="2.60.40.1940:FF:000001">
    <property type="entry name" value="Complement component C3"/>
    <property type="match status" value="1"/>
</dbReference>
<dbReference type="Gene3D" id="2.60.40.690">
    <property type="entry name" value="Alpha-macroglobulin, receptor-binding domain"/>
    <property type="match status" value="1"/>
</dbReference>
<keyword evidence="9" id="KW-1185">Reference proteome</keyword>
<dbReference type="Pfam" id="PF01835">
    <property type="entry name" value="MG2"/>
    <property type="match status" value="1"/>
</dbReference>
<dbReference type="GO" id="GO:0004866">
    <property type="term" value="F:endopeptidase inhibitor activity"/>
    <property type="evidence" value="ECO:0007669"/>
    <property type="project" value="InterPro"/>
</dbReference>
<dbReference type="InterPro" id="IPR018933">
    <property type="entry name" value="Netrin_module_non-TIMP"/>
</dbReference>
<keyword evidence="5" id="KW-0732">Signal</keyword>
<evidence type="ECO:0000313" key="9">
    <source>
        <dbReference type="Proteomes" id="UP000264800"/>
    </source>
</evidence>
<dbReference type="InterPro" id="IPR008930">
    <property type="entry name" value="Terpenoid_cyclase/PrenylTrfase"/>
</dbReference>
<dbReference type="GO" id="GO:0005615">
    <property type="term" value="C:extracellular space"/>
    <property type="evidence" value="ECO:0007669"/>
    <property type="project" value="InterPro"/>
</dbReference>
<dbReference type="InterPro" id="IPR011626">
    <property type="entry name" value="Alpha-macroglobulin_TED"/>
</dbReference>
<dbReference type="PANTHER" id="PTHR11412">
    <property type="entry name" value="MACROGLOBULIN / COMPLEMENT"/>
    <property type="match status" value="1"/>
</dbReference>
<dbReference type="Pfam" id="PF21308">
    <property type="entry name" value="C3_CUB2"/>
    <property type="match status" value="1"/>
</dbReference>
<feature type="domain" description="Anaphylatoxin-like" evidence="6">
    <location>
        <begin position="679"/>
        <end position="714"/>
    </location>
</feature>
<feature type="chain" id="PRO_5018544075" evidence="5">
    <location>
        <begin position="24"/>
        <end position="1651"/>
    </location>
</feature>
<dbReference type="SMART" id="SM00104">
    <property type="entry name" value="ANATO"/>
    <property type="match status" value="1"/>
</dbReference>
<dbReference type="RefSeq" id="XP_017281099.1">
    <property type="nucleotide sequence ID" value="XM_017425610.1"/>
</dbReference>
<evidence type="ECO:0000313" key="8">
    <source>
        <dbReference type="Ensembl" id="ENSKMAP00000024641.1"/>
    </source>
</evidence>
<dbReference type="InterPro" id="IPR048848">
    <property type="entry name" value="C3_CUB2"/>
</dbReference>
<dbReference type="Gene3D" id="6.20.50.160">
    <property type="match status" value="1"/>
</dbReference>
<dbReference type="InterPro" id="IPR001134">
    <property type="entry name" value="Netrin_domain"/>
</dbReference>
<dbReference type="InterPro" id="IPR036595">
    <property type="entry name" value="A-macroglobulin_rcpt-bd_sf"/>
</dbReference>
<evidence type="ECO:0000256" key="5">
    <source>
        <dbReference type="SAM" id="SignalP"/>
    </source>
</evidence>
<name>A0A3Q3B6G0_KRYMA</name>
<feature type="domain" description="NTR" evidence="7">
    <location>
        <begin position="1501"/>
        <end position="1648"/>
    </location>
</feature>
<dbReference type="InterPro" id="IPR013783">
    <property type="entry name" value="Ig-like_fold"/>
</dbReference>
<dbReference type="Pfam" id="PF17789">
    <property type="entry name" value="MG4"/>
    <property type="match status" value="1"/>
</dbReference>
<dbReference type="PROSITE" id="PS50189">
    <property type="entry name" value="NTR"/>
    <property type="match status" value="1"/>
</dbReference>
<dbReference type="Pfam" id="PF17791">
    <property type="entry name" value="MG3"/>
    <property type="match status" value="1"/>
</dbReference>
<dbReference type="InterPro" id="IPR040839">
    <property type="entry name" value="MG4"/>
</dbReference>
<evidence type="ECO:0000256" key="1">
    <source>
        <dbReference type="ARBA" id="ARBA00004613"/>
    </source>
</evidence>
<dbReference type="Gene3D" id="2.60.40.10">
    <property type="entry name" value="Immunoglobulins"/>
    <property type="match status" value="2"/>
</dbReference>